<organism evidence="1 2">
    <name type="scientific">Telluria aromaticivorans</name>
    <dbReference type="NCBI Taxonomy" id="2725995"/>
    <lineage>
        <taxon>Bacteria</taxon>
        <taxon>Pseudomonadati</taxon>
        <taxon>Pseudomonadota</taxon>
        <taxon>Betaproteobacteria</taxon>
        <taxon>Burkholderiales</taxon>
        <taxon>Oxalobacteraceae</taxon>
        <taxon>Telluria group</taxon>
        <taxon>Telluria</taxon>
    </lineage>
</organism>
<dbReference type="SUPFAM" id="SSF54427">
    <property type="entry name" value="NTF2-like"/>
    <property type="match status" value="1"/>
</dbReference>
<reference evidence="1 2" key="1">
    <citation type="submission" date="2020-04" db="EMBL/GenBank/DDBJ databases">
        <title>Massilia sp. nov., a cold adapted bacteria isolated from Arctic soil.</title>
        <authorList>
            <person name="Son J."/>
            <person name="Ka J.-O."/>
        </authorList>
    </citation>
    <scope>NUCLEOTIDE SEQUENCE [LARGE SCALE GENOMIC DNA]</scope>
    <source>
        <strain evidence="1 2">ML15P13</strain>
    </source>
</reference>
<protein>
    <submittedName>
        <fullName evidence="1">Nuclear transport factor 2 family protein</fullName>
    </submittedName>
</protein>
<keyword evidence="2" id="KW-1185">Reference proteome</keyword>
<accession>A0A7Y2K2D3</accession>
<evidence type="ECO:0000313" key="2">
    <source>
        <dbReference type="Proteomes" id="UP000533905"/>
    </source>
</evidence>
<dbReference type="InterPro" id="IPR039437">
    <property type="entry name" value="FrzH/put_lumazine-bd"/>
</dbReference>
<gene>
    <name evidence="1" type="ORF">HGB41_20130</name>
</gene>
<proteinExistence type="predicted"/>
<dbReference type="Gene3D" id="3.10.450.50">
    <property type="match status" value="1"/>
</dbReference>
<dbReference type="Pfam" id="PF12893">
    <property type="entry name" value="Lumazine_bd_2"/>
    <property type="match status" value="1"/>
</dbReference>
<comment type="caution">
    <text evidence="1">The sequence shown here is derived from an EMBL/GenBank/DDBJ whole genome shotgun (WGS) entry which is preliminary data.</text>
</comment>
<name>A0A7Y2K2D3_9BURK</name>
<evidence type="ECO:0000313" key="1">
    <source>
        <dbReference type="EMBL" id="NNG25296.1"/>
    </source>
</evidence>
<sequence>MDQRDSIEALIEAYFRGVYNGDTAILDALFDPHAQVYGEIDGQAYHKTVASYLEGVAARKSPKELGDPYRMQLLAVDTLGSIANVKLRSPMLGFNYHLYLTLRRIDGKWSIVNKTFVNLPPS</sequence>
<dbReference type="RefSeq" id="WP_171087809.1">
    <property type="nucleotide sequence ID" value="NZ_JABAIV010000009.1"/>
</dbReference>
<dbReference type="Proteomes" id="UP000533905">
    <property type="component" value="Unassembled WGS sequence"/>
</dbReference>
<dbReference type="AlphaFoldDB" id="A0A7Y2K2D3"/>
<dbReference type="InterPro" id="IPR032710">
    <property type="entry name" value="NTF2-like_dom_sf"/>
</dbReference>
<dbReference type="EMBL" id="JABAIV010000009">
    <property type="protein sequence ID" value="NNG25296.1"/>
    <property type="molecule type" value="Genomic_DNA"/>
</dbReference>